<evidence type="ECO:0000313" key="2">
    <source>
        <dbReference type="EMBL" id="SDL24874.1"/>
    </source>
</evidence>
<dbReference type="STRING" id="1121325.SAMN04515677_101262"/>
<feature type="domain" description="Xylose isomerase-like TIM barrel" evidence="1">
    <location>
        <begin position="87"/>
        <end position="241"/>
    </location>
</feature>
<gene>
    <name evidence="2" type="ORF">SAMN04515677_101262</name>
</gene>
<dbReference type="Proteomes" id="UP000199068">
    <property type="component" value="Unassembled WGS sequence"/>
</dbReference>
<evidence type="ECO:0000259" key="1">
    <source>
        <dbReference type="Pfam" id="PF01261"/>
    </source>
</evidence>
<dbReference type="AlphaFoldDB" id="A0A1G9IJ43"/>
<sequence length="328" mass="38572">MLKIINLSTYKFDMDRYENNSENINKFLKDHKVDAIELLAPLGYQEELISKDIIKGVHLKHYPMWLDFWNGNKDGLLDDFNSVEDVINFYGGNSKKDIIDHYKKEIKAAESLNAEYAVFHVSHVKLKHCYSYDFTYTDKNVIDSTIELVNEIFKDLDTNITILFENLWWPGLRMVDCDLVKYFIENIEYENKGFMLDTGHLLNTNLNINTEEEGIDFLIDTINNLGELKKYIKGIHLSKSISSKYVKEQISKFSNTGKKIDVFNEEVYFHVAKIDEHKPFTNKKIKDLVDMINPKYLVYEFITTSLEELSKYINIQDNTLELYKKVFI</sequence>
<keyword evidence="2" id="KW-0413">Isomerase</keyword>
<dbReference type="GO" id="GO:0016853">
    <property type="term" value="F:isomerase activity"/>
    <property type="evidence" value="ECO:0007669"/>
    <property type="project" value="UniProtKB-KW"/>
</dbReference>
<dbReference type="InterPro" id="IPR036237">
    <property type="entry name" value="Xyl_isomerase-like_sf"/>
</dbReference>
<dbReference type="SUPFAM" id="SSF51658">
    <property type="entry name" value="Xylose isomerase-like"/>
    <property type="match status" value="1"/>
</dbReference>
<dbReference type="Pfam" id="PF01261">
    <property type="entry name" value="AP_endonuc_2"/>
    <property type="match status" value="1"/>
</dbReference>
<dbReference type="EMBL" id="FNGW01000001">
    <property type="protein sequence ID" value="SDL24874.1"/>
    <property type="molecule type" value="Genomic_DNA"/>
</dbReference>
<dbReference type="RefSeq" id="WP_092722083.1">
    <property type="nucleotide sequence ID" value="NZ_FNGW01000001.1"/>
</dbReference>
<evidence type="ECO:0000313" key="3">
    <source>
        <dbReference type="Proteomes" id="UP000199068"/>
    </source>
</evidence>
<dbReference type="Gene3D" id="3.20.20.150">
    <property type="entry name" value="Divalent-metal-dependent TIM barrel enzymes"/>
    <property type="match status" value="1"/>
</dbReference>
<keyword evidence="3" id="KW-1185">Reference proteome</keyword>
<dbReference type="InterPro" id="IPR013022">
    <property type="entry name" value="Xyl_isomerase-like_TIM-brl"/>
</dbReference>
<name>A0A1G9IJ43_9FIRM</name>
<proteinExistence type="predicted"/>
<protein>
    <submittedName>
        <fullName evidence="2">Sugar phosphate isomerase/epimerase</fullName>
    </submittedName>
</protein>
<organism evidence="2 3">
    <name type="scientific">Romboutsia lituseburensis DSM 797</name>
    <dbReference type="NCBI Taxonomy" id="1121325"/>
    <lineage>
        <taxon>Bacteria</taxon>
        <taxon>Bacillati</taxon>
        <taxon>Bacillota</taxon>
        <taxon>Clostridia</taxon>
        <taxon>Peptostreptococcales</taxon>
        <taxon>Peptostreptococcaceae</taxon>
        <taxon>Romboutsia</taxon>
    </lineage>
</organism>
<accession>A0A1G9IJ43</accession>
<reference evidence="2 3" key="1">
    <citation type="submission" date="2016-10" db="EMBL/GenBank/DDBJ databases">
        <authorList>
            <person name="de Groot N.N."/>
        </authorList>
    </citation>
    <scope>NUCLEOTIDE SEQUENCE [LARGE SCALE GENOMIC DNA]</scope>
    <source>
        <strain evidence="2 3">DSM 797</strain>
    </source>
</reference>